<accession>A0A3L8P034</accession>
<proteinExistence type="predicted"/>
<sequence length="43" mass="4562">NNIDGVADAANTTTNAVHQANAAVAELARMSSDMRQEISRFSL</sequence>
<evidence type="ECO:0000313" key="2">
    <source>
        <dbReference type="Proteomes" id="UP000281708"/>
    </source>
</evidence>
<gene>
    <name evidence="1" type="ORF">D9V37_13850</name>
</gene>
<comment type="caution">
    <text evidence="1">The sequence shown here is derived from an EMBL/GenBank/DDBJ whole genome shotgun (WGS) entry which is preliminary data.</text>
</comment>
<evidence type="ECO:0000313" key="1">
    <source>
        <dbReference type="EMBL" id="RLV48800.1"/>
    </source>
</evidence>
<feature type="non-terminal residue" evidence="1">
    <location>
        <position position="1"/>
    </location>
</feature>
<keyword evidence="2" id="KW-1185">Reference proteome</keyword>
<reference evidence="1 2" key="1">
    <citation type="submission" date="2018-10" db="EMBL/GenBank/DDBJ databases">
        <title>Marmoricola sp. 4Q3S-7 whole genome shotgun sequence.</title>
        <authorList>
            <person name="Li F."/>
        </authorList>
    </citation>
    <scope>NUCLEOTIDE SEQUENCE [LARGE SCALE GENOMIC DNA]</scope>
    <source>
        <strain evidence="1 2">4Q3S-7</strain>
    </source>
</reference>
<protein>
    <submittedName>
        <fullName evidence="1">Methyl-accepting chemotaxis protein</fullName>
    </submittedName>
</protein>
<name>A0A3L8P034_9ACTN</name>
<dbReference type="AlphaFoldDB" id="A0A3L8P034"/>
<dbReference type="EMBL" id="RDBE01000008">
    <property type="protein sequence ID" value="RLV48800.1"/>
    <property type="molecule type" value="Genomic_DNA"/>
</dbReference>
<dbReference type="Proteomes" id="UP000281708">
    <property type="component" value="Unassembled WGS sequence"/>
</dbReference>
<organism evidence="1 2">
    <name type="scientific">Nocardioides mangrovicus</name>
    <dbReference type="NCBI Taxonomy" id="2478913"/>
    <lineage>
        <taxon>Bacteria</taxon>
        <taxon>Bacillati</taxon>
        <taxon>Actinomycetota</taxon>
        <taxon>Actinomycetes</taxon>
        <taxon>Propionibacteriales</taxon>
        <taxon>Nocardioidaceae</taxon>
        <taxon>Nocardioides</taxon>
    </lineage>
</organism>